<protein>
    <recommendedName>
        <fullName evidence="8">Alpha-mannosidase</fullName>
        <ecNumber evidence="8">3.2.1.-</ecNumber>
    </recommendedName>
</protein>
<dbReference type="Gene3D" id="1.20.1270.50">
    <property type="entry name" value="Glycoside hydrolase family 38, central domain"/>
    <property type="match status" value="1"/>
</dbReference>
<dbReference type="SUPFAM" id="SSF88713">
    <property type="entry name" value="Glycoside hydrolase/deacetylase"/>
    <property type="match status" value="1"/>
</dbReference>
<evidence type="ECO:0000256" key="6">
    <source>
        <dbReference type="ARBA" id="ARBA00059516"/>
    </source>
</evidence>
<comment type="caution">
    <text evidence="10">The sequence shown here is derived from an EMBL/GenBank/DDBJ whole genome shotgun (WGS) entry which is preliminary data.</text>
</comment>
<dbReference type="FunFam" id="1.20.1270.50:FF:000001">
    <property type="entry name" value="Alpha-mannosidase"/>
    <property type="match status" value="1"/>
</dbReference>
<evidence type="ECO:0000313" key="11">
    <source>
        <dbReference type="Proteomes" id="UP001328107"/>
    </source>
</evidence>
<evidence type="ECO:0000256" key="1">
    <source>
        <dbReference type="ARBA" id="ARBA00009792"/>
    </source>
</evidence>
<dbReference type="InterPro" id="IPR027291">
    <property type="entry name" value="Glyco_hydro_38_N_sf"/>
</dbReference>
<evidence type="ECO:0000256" key="3">
    <source>
        <dbReference type="ARBA" id="ARBA00022801"/>
    </source>
</evidence>
<evidence type="ECO:0000256" key="4">
    <source>
        <dbReference type="ARBA" id="ARBA00022833"/>
    </source>
</evidence>
<dbReference type="InterPro" id="IPR037094">
    <property type="entry name" value="Glyco_hydro_38_cen_sf"/>
</dbReference>
<dbReference type="Gene3D" id="2.70.98.30">
    <property type="entry name" value="Golgi alpha-mannosidase II, domain 4"/>
    <property type="match status" value="1"/>
</dbReference>
<dbReference type="FunFam" id="3.20.110.10:FF:000010">
    <property type="entry name" value="Alpha-mannosidase"/>
    <property type="match status" value="1"/>
</dbReference>
<dbReference type="SUPFAM" id="SSF88688">
    <property type="entry name" value="Families 57/38 glycoside transferase middle domain"/>
    <property type="match status" value="1"/>
</dbReference>
<feature type="non-terminal residue" evidence="10">
    <location>
        <position position="1"/>
    </location>
</feature>
<evidence type="ECO:0000256" key="7">
    <source>
        <dbReference type="ARBA" id="ARBA00093232"/>
    </source>
</evidence>
<dbReference type="GO" id="GO:0006491">
    <property type="term" value="P:N-glycan processing"/>
    <property type="evidence" value="ECO:0007669"/>
    <property type="project" value="TreeGrafter"/>
</dbReference>
<dbReference type="InterPro" id="IPR028995">
    <property type="entry name" value="Glyco_hydro_57/38_cen_sf"/>
</dbReference>
<keyword evidence="3 8" id="KW-0378">Hydrolase</keyword>
<dbReference type="GO" id="GO:0000139">
    <property type="term" value="C:Golgi membrane"/>
    <property type="evidence" value="ECO:0007669"/>
    <property type="project" value="TreeGrafter"/>
</dbReference>
<dbReference type="SMART" id="SM00872">
    <property type="entry name" value="Alpha-mann_mid"/>
    <property type="match status" value="1"/>
</dbReference>
<dbReference type="InterPro" id="IPR011682">
    <property type="entry name" value="Glyco_hydro_38_C"/>
</dbReference>
<dbReference type="InterPro" id="IPR011330">
    <property type="entry name" value="Glyco_hydro/deAcase_b/a-brl"/>
</dbReference>
<dbReference type="SUPFAM" id="SSF74650">
    <property type="entry name" value="Galactose mutarotase-like"/>
    <property type="match status" value="1"/>
</dbReference>
<keyword evidence="2 8" id="KW-0479">Metal-binding</keyword>
<evidence type="ECO:0000313" key="10">
    <source>
        <dbReference type="EMBL" id="GMR32521.1"/>
    </source>
</evidence>
<dbReference type="InterPro" id="IPR000602">
    <property type="entry name" value="Glyco_hydro_38_N"/>
</dbReference>
<comment type="cofactor">
    <cofactor evidence="8">
        <name>Zn(2+)</name>
        <dbReference type="ChEBI" id="CHEBI:29105"/>
    </cofactor>
    <text evidence="8">Binds 1 zinc ion per subunit.</text>
</comment>
<dbReference type="Pfam" id="PF09261">
    <property type="entry name" value="Alpha-mann_mid"/>
    <property type="match status" value="1"/>
</dbReference>
<dbReference type="GO" id="GO:0004572">
    <property type="term" value="F:mannosyl-oligosaccharide 1,3-1,6-alpha-mannosidase activity"/>
    <property type="evidence" value="ECO:0007669"/>
    <property type="project" value="UniProtKB-EC"/>
</dbReference>
<evidence type="ECO:0000259" key="9">
    <source>
        <dbReference type="SMART" id="SM00872"/>
    </source>
</evidence>
<dbReference type="GO" id="GO:0046872">
    <property type="term" value="F:metal ion binding"/>
    <property type="evidence" value="ECO:0007669"/>
    <property type="project" value="UniProtKB-KW"/>
</dbReference>
<feature type="domain" description="Glycoside hydrolase family 38 central" evidence="9">
    <location>
        <begin position="463"/>
        <end position="537"/>
    </location>
</feature>
<dbReference type="InterPro" id="IPR013780">
    <property type="entry name" value="Glyco_hydro_b"/>
</dbReference>
<accession>A0AAN4Z290</accession>
<dbReference type="GO" id="GO:0006013">
    <property type="term" value="P:mannose metabolic process"/>
    <property type="evidence" value="ECO:0007669"/>
    <property type="project" value="InterPro"/>
</dbReference>
<dbReference type="GO" id="GO:0030246">
    <property type="term" value="F:carbohydrate binding"/>
    <property type="evidence" value="ECO:0007669"/>
    <property type="project" value="InterPro"/>
</dbReference>
<dbReference type="EC" id="3.2.1.-" evidence="8"/>
<dbReference type="Pfam" id="PF01074">
    <property type="entry name" value="Glyco_hydro_38N"/>
    <property type="match status" value="1"/>
</dbReference>
<dbReference type="Pfam" id="PF07748">
    <property type="entry name" value="Glyco_hydro_38C"/>
    <property type="match status" value="1"/>
</dbReference>
<dbReference type="InterPro" id="IPR011013">
    <property type="entry name" value="Gal_mutarotase_sf_dom"/>
</dbReference>
<comment type="function">
    <text evidence="6">Catalyzes the first committed step in the biosynthesis of complex N-glycans. It controls conversion of high mannose to complex N-glycans; the final hydrolytic step in the N-glycan maturation pathway.</text>
</comment>
<dbReference type="AlphaFoldDB" id="A0AAN4Z290"/>
<keyword evidence="5 8" id="KW-0326">Glycosidase</keyword>
<evidence type="ECO:0000256" key="2">
    <source>
        <dbReference type="ARBA" id="ARBA00022723"/>
    </source>
</evidence>
<proteinExistence type="inferred from homology"/>
<name>A0AAN4Z290_9BILA</name>
<dbReference type="InterPro" id="IPR015341">
    <property type="entry name" value="Glyco_hydro_38_cen"/>
</dbReference>
<reference evidence="11" key="1">
    <citation type="submission" date="2022-10" db="EMBL/GenBank/DDBJ databases">
        <title>Genome assembly of Pristionchus species.</title>
        <authorList>
            <person name="Yoshida K."/>
            <person name="Sommer R.J."/>
        </authorList>
    </citation>
    <scope>NUCLEOTIDE SEQUENCE [LARGE SCALE GENOMIC DNA]</scope>
    <source>
        <strain evidence="11">RS5460</strain>
    </source>
</reference>
<dbReference type="PANTHER" id="PTHR11607">
    <property type="entry name" value="ALPHA-MANNOSIDASE"/>
    <property type="match status" value="1"/>
</dbReference>
<keyword evidence="11" id="KW-1185">Reference proteome</keyword>
<comment type="catalytic activity">
    <reaction evidence="7">
        <text>N(4)-{beta-D-GlcNAc-(1-&gt;2)-alpha-D-Man-(1-&gt;3)-[alpha-D-Man-(1-&gt;3)-[alpha-D-Man-(1-&gt;6)]-alpha-D-Man-(1-&gt;6)]-beta-D-Man-(1-&gt;4)-beta-D-GlcNAc-(1-&gt;4)-beta-D-GlcNAc}-L-asparaginyl-[protein] + 2 H2O = 2 alpha-D-mannopyranose + an N(4)-{beta-D-GlcNAc-(1-&gt;2)-alpha-D-Man-(1-&gt;3)-[alpha-D-Man-(1-&gt;6)]-beta-D-Man-(1-&gt;4)-beta-D-GlcNAc-(1-&gt;4)-beta-D-GlcNAc}-L-asparaginyl-[protein]</text>
        <dbReference type="Rhea" id="RHEA:56052"/>
        <dbReference type="Rhea" id="RHEA-COMP:14368"/>
        <dbReference type="Rhea" id="RHEA-COMP:14369"/>
        <dbReference type="ChEBI" id="CHEBI:15377"/>
        <dbReference type="ChEBI" id="CHEBI:28729"/>
        <dbReference type="ChEBI" id="CHEBI:60615"/>
        <dbReference type="ChEBI" id="CHEBI:60625"/>
        <dbReference type="EC" id="3.2.1.114"/>
    </reaction>
</comment>
<evidence type="ECO:0000256" key="5">
    <source>
        <dbReference type="ARBA" id="ARBA00023295"/>
    </source>
</evidence>
<evidence type="ECO:0000256" key="8">
    <source>
        <dbReference type="RuleBase" id="RU361199"/>
    </source>
</evidence>
<dbReference type="Gene3D" id="2.60.40.1180">
    <property type="entry name" value="Golgi alpha-mannosidase II"/>
    <property type="match status" value="1"/>
</dbReference>
<keyword evidence="4 8" id="KW-0862">Zinc</keyword>
<dbReference type="PANTHER" id="PTHR11607:SF71">
    <property type="entry name" value="ALPHA-MANNOSIDASE"/>
    <property type="match status" value="1"/>
</dbReference>
<organism evidence="10 11">
    <name type="scientific">Pristionchus mayeri</name>
    <dbReference type="NCBI Taxonomy" id="1317129"/>
    <lineage>
        <taxon>Eukaryota</taxon>
        <taxon>Metazoa</taxon>
        <taxon>Ecdysozoa</taxon>
        <taxon>Nematoda</taxon>
        <taxon>Chromadorea</taxon>
        <taxon>Rhabditida</taxon>
        <taxon>Rhabditina</taxon>
        <taxon>Diplogasteromorpha</taxon>
        <taxon>Diplogasteroidea</taxon>
        <taxon>Neodiplogasteridae</taxon>
        <taxon>Pristionchus</taxon>
    </lineage>
</organism>
<dbReference type="Gene3D" id="3.20.110.10">
    <property type="entry name" value="Glycoside hydrolase 38, N terminal domain"/>
    <property type="match status" value="1"/>
</dbReference>
<sequence length="1068" mass="120735">RSLLFSMSSARFVARTGTWFRRRSRWLFLLLAAFLFSFLLLQRDSFPYLTNNLSPHGGWMQQGENERKADHPKDLLKLESQAELLAAPRSSSLVCHQETKEETKHDYDLHDLYETTVARAPTNKSEKPVSKIRPAAQGKLRVYVLPFTHVDPGWLLTFDEYSVDTKEILDNMHLFMMKNPKMRFMWAEFVFFERWWKEQKEEVKKDVRGLVSSGRLEFASGSWVMTDEANAYFPVSVDNIVEGHQFIQREFGKLPTVVWSNDPFGYSNSVPYLFTQAGINRTVINRIHHGIKGHLQSQRAIPFQWKQYFDDSSMLTQVLPYTHYDVLNSCGPNAGSCCQFDFRRITKWSCPGPRPVPITDENVKEKSKLLVDSLRQMASMYEAPVMLMMHGDDFRFNNAEEWPQQHDNFLPLFNEINKGDQVEISFGTFSDYFNELEMWYKSEKTAPPSITGDFFPYMCALGDYWTGYYTTRPFYKKQSRQTHHLIRTADLLSAEAGLTETFERLTKARRILSLFQHHDAITGTSKIHVMKDYSQQLFNAGNIAKSVIEESIRKLEKGDEKTKMIEYAVKVEEPIERTLLNVRKDFPVHVSIYNSLPYVRHSVVSLLITTEKCTITDSEGKELEAQIEPSMIDERWRSEGVLISFRVSLPPLSSRVFILHHSDSPSKTTIAQLSAPSASVETLKGQLPRIFKITPISSPTVNLTNGLLTTTHDTETGMMKSAKSSIVGDISLELGVKQFAGSNGGAYILRTHGVGKNVSVISTLFVSGPVQSSAYSLGSIANHRTTIRDLPGALSDQVHVSIRVDIRKEKNTEMVWSVASEGDDSSSSYTDSVGLQMLRRKSYSTLQTPANYYPMPTAAILEDGKKRITVVSDVEHGVMETGNMGIEIMIDRMLNQDDGKGLGQGEDSYPTDLLPVEMHFTIVLEKRSVAPKATHHTYHSLAGSLALQDILYPNLPLVTTKASSSHFPLKSFPCDLQLLTTRMISPTQMMVTLFRNGIDCTLDSAVSCSDSKITDSIRSLLHRLGVKSSINRTLLNGIEVIQSYSSVDSLDDSIVPPPLKFTTLVFDV</sequence>
<dbReference type="Proteomes" id="UP001328107">
    <property type="component" value="Unassembled WGS sequence"/>
</dbReference>
<dbReference type="EMBL" id="BTRK01000001">
    <property type="protein sequence ID" value="GMR32521.1"/>
    <property type="molecule type" value="Genomic_DNA"/>
</dbReference>
<dbReference type="InterPro" id="IPR050843">
    <property type="entry name" value="Glycosyl_Hydrlase_38"/>
</dbReference>
<comment type="similarity">
    <text evidence="1 8">Belongs to the glycosyl hydrolase 38 family.</text>
</comment>
<gene>
    <name evidence="10" type="ORF">PMAYCL1PPCAC_02716</name>
</gene>